<reference evidence="2" key="2">
    <citation type="submission" date="2015-06" db="UniProtKB">
        <authorList>
            <consortium name="EnsemblPlants"/>
        </authorList>
    </citation>
    <scope>IDENTIFICATION</scope>
    <source>
        <strain evidence="2">DM1-3 516 R44</strain>
    </source>
</reference>
<evidence type="ECO:0000256" key="1">
    <source>
        <dbReference type="SAM" id="MobiDB-lite"/>
    </source>
</evidence>
<reference evidence="3" key="1">
    <citation type="journal article" date="2011" name="Nature">
        <title>Genome sequence and analysis of the tuber crop potato.</title>
        <authorList>
            <consortium name="The Potato Genome Sequencing Consortium"/>
        </authorList>
    </citation>
    <scope>NUCLEOTIDE SEQUENCE [LARGE SCALE GENOMIC DNA]</scope>
    <source>
        <strain evidence="3">cv. DM1-3 516 R44</strain>
    </source>
</reference>
<protein>
    <submittedName>
        <fullName evidence="2">Uncharacterized protein</fullName>
    </submittedName>
</protein>
<sequence length="197" mass="22126">MTTPITISTLQTKPNSHIHSNSPNPSSLPLQNFLQELQGEELGFQASRSHPPYILRALIMINVCGNSSMDFVHLLSSKRILILTANTKRNMEPEVPQVHVDPLIEKVLMSNYEPLSKYFSRYDGQANREAIALVNPNVGMAAIRVKDFTRMNPIEFYGSKFDEDHQVYADEIYKIVEIMGVVKGEKGGIDHLPTQGC</sequence>
<evidence type="ECO:0000313" key="2">
    <source>
        <dbReference type="EnsemblPlants" id="PGSC0003DMT400094797"/>
    </source>
</evidence>
<accession>M1DUW9</accession>
<dbReference type="PaxDb" id="4113-PGSC0003DMT400094797"/>
<dbReference type="Proteomes" id="UP000011115">
    <property type="component" value="Unassembled WGS sequence"/>
</dbReference>
<organism evidence="2 3">
    <name type="scientific">Solanum tuberosum</name>
    <name type="common">Potato</name>
    <dbReference type="NCBI Taxonomy" id="4113"/>
    <lineage>
        <taxon>Eukaryota</taxon>
        <taxon>Viridiplantae</taxon>
        <taxon>Streptophyta</taxon>
        <taxon>Embryophyta</taxon>
        <taxon>Tracheophyta</taxon>
        <taxon>Spermatophyta</taxon>
        <taxon>Magnoliopsida</taxon>
        <taxon>eudicotyledons</taxon>
        <taxon>Gunneridae</taxon>
        <taxon>Pentapetalae</taxon>
        <taxon>asterids</taxon>
        <taxon>lamiids</taxon>
        <taxon>Solanales</taxon>
        <taxon>Solanaceae</taxon>
        <taxon>Solanoideae</taxon>
        <taxon>Solaneae</taxon>
        <taxon>Solanum</taxon>
    </lineage>
</organism>
<proteinExistence type="predicted"/>
<dbReference type="Gramene" id="PGSC0003DMT400094797">
    <property type="protein sequence ID" value="PGSC0003DMT400094797"/>
    <property type="gene ID" value="PGSC0003DMG400044368"/>
</dbReference>
<dbReference type="InParanoid" id="M1DUW9"/>
<dbReference type="HOGENOM" id="CLU_1386305_0_0_1"/>
<feature type="compositionally biased region" description="Polar residues" evidence="1">
    <location>
        <begin position="1"/>
        <end position="13"/>
    </location>
</feature>
<dbReference type="AlphaFoldDB" id="M1DUW9"/>
<feature type="compositionally biased region" description="Low complexity" evidence="1">
    <location>
        <begin position="14"/>
        <end position="25"/>
    </location>
</feature>
<dbReference type="EnsemblPlants" id="PGSC0003DMT400094797">
    <property type="protein sequence ID" value="PGSC0003DMT400094797"/>
    <property type="gene ID" value="PGSC0003DMG400044368"/>
</dbReference>
<name>M1DUW9_SOLTU</name>
<keyword evidence="3" id="KW-1185">Reference proteome</keyword>
<evidence type="ECO:0000313" key="3">
    <source>
        <dbReference type="Proteomes" id="UP000011115"/>
    </source>
</evidence>
<feature type="region of interest" description="Disordered" evidence="1">
    <location>
        <begin position="1"/>
        <end position="25"/>
    </location>
</feature>